<evidence type="ECO:0000313" key="1">
    <source>
        <dbReference type="EMBL" id="KAK2953257.1"/>
    </source>
</evidence>
<dbReference type="Proteomes" id="UP001281761">
    <property type="component" value="Unassembled WGS sequence"/>
</dbReference>
<name>A0ABQ9XLF2_9EUKA</name>
<proteinExistence type="predicted"/>
<protein>
    <submittedName>
        <fullName evidence="1">Uncharacterized protein</fullName>
    </submittedName>
</protein>
<dbReference type="EMBL" id="JARBJD010000093">
    <property type="protein sequence ID" value="KAK2953257.1"/>
    <property type="molecule type" value="Genomic_DNA"/>
</dbReference>
<comment type="caution">
    <text evidence="1">The sequence shown here is derived from an EMBL/GenBank/DDBJ whole genome shotgun (WGS) entry which is preliminary data.</text>
</comment>
<gene>
    <name evidence="1" type="ORF">BLNAU_11720</name>
</gene>
<accession>A0ABQ9XLF2</accession>
<evidence type="ECO:0000313" key="2">
    <source>
        <dbReference type="Proteomes" id="UP001281761"/>
    </source>
</evidence>
<sequence>MNTLTKKIEDSSSTTRTELALSPLALSPECVPFLNWREDQAESEGEDAIVFRSLVATLKLQPALDDSLEAKAVQFFQSMYPLNEDCGDIVLRTLASFADESLRDFVQSIVVIVSSANHVVTRTAMKLLRDLILNSSAQVNLTLIKADLIPQLIVTLNPQSLSLAEAEDIHTGVISSISSSFWIATPYGLADLTFEGDDEQQAVFKTVLTQVVAPSEKYIWHLCMNRFSIINGDQSKYFLVLLVRLIQISSSYQPTMEFVLRVPVFLTIPSCLTFFENEDSINDCLYFMNLAQRQWNEKRGEERQRWKRVRQMLRMEGIEDVIEEKLQNDQKEFDGRSVVAYSIDWNNLLGMNLPRRG</sequence>
<keyword evidence="2" id="KW-1185">Reference proteome</keyword>
<organism evidence="1 2">
    <name type="scientific">Blattamonas nauphoetae</name>
    <dbReference type="NCBI Taxonomy" id="2049346"/>
    <lineage>
        <taxon>Eukaryota</taxon>
        <taxon>Metamonada</taxon>
        <taxon>Preaxostyla</taxon>
        <taxon>Oxymonadida</taxon>
        <taxon>Blattamonas</taxon>
    </lineage>
</organism>
<reference evidence="1 2" key="1">
    <citation type="journal article" date="2022" name="bioRxiv">
        <title>Genomics of Preaxostyla Flagellates Illuminates Evolutionary Transitions and the Path Towards Mitochondrial Loss.</title>
        <authorList>
            <person name="Novak L.V.F."/>
            <person name="Treitli S.C."/>
            <person name="Pyrih J."/>
            <person name="Halakuc P."/>
            <person name="Pipaliya S.V."/>
            <person name="Vacek V."/>
            <person name="Brzon O."/>
            <person name="Soukal P."/>
            <person name="Eme L."/>
            <person name="Dacks J.B."/>
            <person name="Karnkowska A."/>
            <person name="Elias M."/>
            <person name="Hampl V."/>
        </authorList>
    </citation>
    <scope>NUCLEOTIDE SEQUENCE [LARGE SCALE GENOMIC DNA]</scope>
    <source>
        <strain evidence="1">NAU3</strain>
        <tissue evidence="1">Gut</tissue>
    </source>
</reference>